<proteinExistence type="predicted"/>
<dbReference type="AlphaFoldDB" id="A0A6M3IK08"/>
<name>A0A6M3IK08_9ZZZZ</name>
<evidence type="ECO:0000313" key="1">
    <source>
        <dbReference type="EMBL" id="QJA57407.1"/>
    </source>
</evidence>
<accession>A0A6M3IK08</accession>
<organism evidence="1">
    <name type="scientific">viral metagenome</name>
    <dbReference type="NCBI Taxonomy" id="1070528"/>
    <lineage>
        <taxon>unclassified sequences</taxon>
        <taxon>metagenomes</taxon>
        <taxon>organismal metagenomes</taxon>
    </lineage>
</organism>
<reference evidence="1" key="1">
    <citation type="submission" date="2020-03" db="EMBL/GenBank/DDBJ databases">
        <title>The deep terrestrial virosphere.</title>
        <authorList>
            <person name="Holmfeldt K."/>
            <person name="Nilsson E."/>
            <person name="Simone D."/>
            <person name="Lopez-Fernandez M."/>
            <person name="Wu X."/>
            <person name="de Brujin I."/>
            <person name="Lundin D."/>
            <person name="Andersson A."/>
            <person name="Bertilsson S."/>
            <person name="Dopson M."/>
        </authorList>
    </citation>
    <scope>NUCLEOTIDE SEQUENCE</scope>
    <source>
        <strain evidence="1">MM415B01643</strain>
    </source>
</reference>
<sequence>MTLNATLPIDQELVSVLPAYIRANRAEINAIVLGDASISSNNLTITVGTTILTVGSAGDLAVGDLETVIVTGIGASVISTISGGHSGQVKIFVFQDSNIFFTDGPKAGGGLYLNQMPALSNFEPDIDDVLALINIGGDGLGILNGYWKELYRTISVK</sequence>
<gene>
    <name evidence="1" type="ORF">MM415B01643_0003</name>
</gene>
<protein>
    <submittedName>
        <fullName evidence="1">Uncharacterized protein</fullName>
    </submittedName>
</protein>
<dbReference type="EMBL" id="MT141272">
    <property type="protein sequence ID" value="QJA57407.1"/>
    <property type="molecule type" value="Genomic_DNA"/>
</dbReference>